<dbReference type="InParanoid" id="A0A024FTT8"/>
<accession>A0A024FTT8</accession>
<evidence type="ECO:0000313" key="2">
    <source>
        <dbReference type="Proteomes" id="UP000053237"/>
    </source>
</evidence>
<reference evidence="1 2" key="1">
    <citation type="submission" date="2012-05" db="EMBL/GenBank/DDBJ databases">
        <title>Recombination and specialization in a pathogen metapopulation.</title>
        <authorList>
            <person name="Gardiner A."/>
            <person name="Kemen E."/>
            <person name="Schultz-Larsen T."/>
            <person name="MacLean D."/>
            <person name="Van Oosterhout C."/>
            <person name="Jones J.D.G."/>
        </authorList>
    </citation>
    <scope>NUCLEOTIDE SEQUENCE [LARGE SCALE GENOMIC DNA]</scope>
    <source>
        <strain evidence="1 2">Ac Nc2</strain>
    </source>
</reference>
<organism evidence="1 2">
    <name type="scientific">Albugo candida</name>
    <dbReference type="NCBI Taxonomy" id="65357"/>
    <lineage>
        <taxon>Eukaryota</taxon>
        <taxon>Sar</taxon>
        <taxon>Stramenopiles</taxon>
        <taxon>Oomycota</taxon>
        <taxon>Peronosporomycetes</taxon>
        <taxon>Albuginales</taxon>
        <taxon>Albuginaceae</taxon>
        <taxon>Albugo</taxon>
    </lineage>
</organism>
<comment type="caution">
    <text evidence="1">The sequence shown here is derived from an EMBL/GenBank/DDBJ whole genome shotgun (WGS) entry which is preliminary data.</text>
</comment>
<dbReference type="EMBL" id="CAIX01000224">
    <property type="protein sequence ID" value="CCI10357.1"/>
    <property type="molecule type" value="Genomic_DNA"/>
</dbReference>
<dbReference type="Proteomes" id="UP000053237">
    <property type="component" value="Unassembled WGS sequence"/>
</dbReference>
<name>A0A024FTT8_9STRA</name>
<gene>
    <name evidence="1" type="ORF">BN9_095330</name>
</gene>
<protein>
    <submittedName>
        <fullName evidence="1">Uncharacterized protein</fullName>
    </submittedName>
</protein>
<evidence type="ECO:0000313" key="1">
    <source>
        <dbReference type="EMBL" id="CCI10357.1"/>
    </source>
</evidence>
<sequence>MVIKVFDGEVEMRRSPTKVFHEQLYSSPSVLYLCLLAHAYKVAIQSVTQTFLSSEFYKSSRRCYQHNKLFLIFRTRYDTFSPITRVPVVRRKQCHICGLFVYFSCACHNFSETIDTFAGILCLTEHPSRNDKLRISLELEVFLCLPMRSPDCRSSNNSCNASEFFHRIRDIKATSNELWLYPQTSDSSYDGTSKLLSQRHFAYYFVIITHFSLAIHCNEISFEQKASRTHQKAVFQKQSPCL</sequence>
<proteinExistence type="predicted"/>
<dbReference type="AlphaFoldDB" id="A0A024FTT8"/>
<keyword evidence="2" id="KW-1185">Reference proteome</keyword>